<dbReference type="KEGG" id="llu:AKJ09_06229"/>
<evidence type="ECO:0000256" key="3">
    <source>
        <dbReference type="ARBA" id="ARBA00022553"/>
    </source>
</evidence>
<organism evidence="12 13">
    <name type="scientific">Labilithrix luteola</name>
    <dbReference type="NCBI Taxonomy" id="1391654"/>
    <lineage>
        <taxon>Bacteria</taxon>
        <taxon>Pseudomonadati</taxon>
        <taxon>Myxococcota</taxon>
        <taxon>Polyangia</taxon>
        <taxon>Polyangiales</taxon>
        <taxon>Labilitrichaceae</taxon>
        <taxon>Labilithrix</taxon>
    </lineage>
</organism>
<feature type="region of interest" description="Disordered" evidence="9">
    <location>
        <begin position="437"/>
        <end position="468"/>
    </location>
</feature>
<keyword evidence="5" id="KW-0547">Nucleotide-binding</keyword>
<evidence type="ECO:0000256" key="1">
    <source>
        <dbReference type="ARBA" id="ARBA00000085"/>
    </source>
</evidence>
<dbReference type="InterPro" id="IPR004358">
    <property type="entry name" value="Sig_transdc_His_kin-like_C"/>
</dbReference>
<evidence type="ECO:0000313" key="13">
    <source>
        <dbReference type="Proteomes" id="UP000064967"/>
    </source>
</evidence>
<gene>
    <name evidence="12" type="ORF">AKJ09_06229</name>
</gene>
<dbReference type="Pfam" id="PF25323">
    <property type="entry name" value="6TM_PilS"/>
    <property type="match status" value="1"/>
</dbReference>
<dbReference type="InterPro" id="IPR005467">
    <property type="entry name" value="His_kinase_dom"/>
</dbReference>
<dbReference type="PROSITE" id="PS50109">
    <property type="entry name" value="HIS_KIN"/>
    <property type="match status" value="1"/>
</dbReference>
<dbReference type="Pfam" id="PF02518">
    <property type="entry name" value="HATPase_c"/>
    <property type="match status" value="1"/>
</dbReference>
<dbReference type="OrthoDB" id="9773941at2"/>
<reference evidence="12 13" key="1">
    <citation type="submission" date="2015-08" db="EMBL/GenBank/DDBJ databases">
        <authorList>
            <person name="Babu N.S."/>
            <person name="Beckwith C.J."/>
            <person name="Beseler K.G."/>
            <person name="Brison A."/>
            <person name="Carone J.V."/>
            <person name="Caskin T.P."/>
            <person name="Diamond M."/>
            <person name="Durham M.E."/>
            <person name="Foxe J.M."/>
            <person name="Go M."/>
            <person name="Henderson B.A."/>
            <person name="Jones I.B."/>
            <person name="McGettigan J.A."/>
            <person name="Micheletti S.J."/>
            <person name="Nasrallah M.E."/>
            <person name="Ortiz D."/>
            <person name="Piller C.R."/>
            <person name="Privatt S.R."/>
            <person name="Schneider S.L."/>
            <person name="Sharp S."/>
            <person name="Smith T.C."/>
            <person name="Stanton J.D."/>
            <person name="Ullery H.E."/>
            <person name="Wilson R.J."/>
            <person name="Serrano M.G."/>
            <person name="Buck G."/>
            <person name="Lee V."/>
            <person name="Wang Y."/>
            <person name="Carvalho R."/>
            <person name="Voegtly L."/>
            <person name="Shi R."/>
            <person name="Duckworth R."/>
            <person name="Johnson A."/>
            <person name="Loviza R."/>
            <person name="Walstead R."/>
            <person name="Shah Z."/>
            <person name="Kiflezghi M."/>
            <person name="Wade K."/>
            <person name="Ball S.L."/>
            <person name="Bradley K.W."/>
            <person name="Asai D.J."/>
            <person name="Bowman C.A."/>
            <person name="Russell D.A."/>
            <person name="Pope W.H."/>
            <person name="Jacobs-Sera D."/>
            <person name="Hendrix R.W."/>
            <person name="Hatfull G.F."/>
        </authorList>
    </citation>
    <scope>NUCLEOTIDE SEQUENCE [LARGE SCALE GENOMIC DNA]</scope>
    <source>
        <strain evidence="12 13">DSM 27648</strain>
    </source>
</reference>
<dbReference type="PANTHER" id="PTHR43065">
    <property type="entry name" value="SENSOR HISTIDINE KINASE"/>
    <property type="match status" value="1"/>
</dbReference>
<keyword evidence="10" id="KW-1133">Transmembrane helix</keyword>
<evidence type="ECO:0000256" key="8">
    <source>
        <dbReference type="ARBA" id="ARBA00023012"/>
    </source>
</evidence>
<keyword evidence="4" id="KW-0808">Transferase</keyword>
<keyword evidence="13" id="KW-1185">Reference proteome</keyword>
<dbReference type="SUPFAM" id="SSF55874">
    <property type="entry name" value="ATPase domain of HSP90 chaperone/DNA topoisomerase II/histidine kinase"/>
    <property type="match status" value="1"/>
</dbReference>
<evidence type="ECO:0000256" key="2">
    <source>
        <dbReference type="ARBA" id="ARBA00012438"/>
    </source>
</evidence>
<dbReference type="InterPro" id="IPR036097">
    <property type="entry name" value="HisK_dim/P_sf"/>
</dbReference>
<dbReference type="Gene3D" id="1.10.287.130">
    <property type="match status" value="1"/>
</dbReference>
<dbReference type="SUPFAM" id="SSF47384">
    <property type="entry name" value="Homodimeric domain of signal transducing histidine kinase"/>
    <property type="match status" value="1"/>
</dbReference>
<dbReference type="STRING" id="1391654.AKJ09_06229"/>
<keyword evidence="6" id="KW-0418">Kinase</keyword>
<evidence type="ECO:0000256" key="9">
    <source>
        <dbReference type="SAM" id="MobiDB-lite"/>
    </source>
</evidence>
<evidence type="ECO:0000256" key="4">
    <source>
        <dbReference type="ARBA" id="ARBA00022679"/>
    </source>
</evidence>
<evidence type="ECO:0000256" key="5">
    <source>
        <dbReference type="ARBA" id="ARBA00022741"/>
    </source>
</evidence>
<dbReference type="GO" id="GO:0005524">
    <property type="term" value="F:ATP binding"/>
    <property type="evidence" value="ECO:0007669"/>
    <property type="project" value="UniProtKB-KW"/>
</dbReference>
<comment type="catalytic activity">
    <reaction evidence="1">
        <text>ATP + protein L-histidine = ADP + protein N-phospho-L-histidine.</text>
        <dbReference type="EC" id="2.7.13.3"/>
    </reaction>
</comment>
<feature type="transmembrane region" description="Helical" evidence="10">
    <location>
        <begin position="123"/>
        <end position="144"/>
    </location>
</feature>
<accession>A0A0K1Q1A2</accession>
<dbReference type="SMART" id="SM00387">
    <property type="entry name" value="HATPase_c"/>
    <property type="match status" value="1"/>
</dbReference>
<dbReference type="SMART" id="SM00388">
    <property type="entry name" value="HisKA"/>
    <property type="match status" value="1"/>
</dbReference>
<dbReference type="Pfam" id="PF00512">
    <property type="entry name" value="HisKA"/>
    <property type="match status" value="1"/>
</dbReference>
<dbReference type="InterPro" id="IPR003594">
    <property type="entry name" value="HATPase_dom"/>
</dbReference>
<dbReference type="EMBL" id="CP012333">
    <property type="protein sequence ID" value="AKU99565.1"/>
    <property type="molecule type" value="Genomic_DNA"/>
</dbReference>
<keyword evidence="3" id="KW-0597">Phosphoprotein</keyword>
<dbReference type="PRINTS" id="PR00344">
    <property type="entry name" value="BCTRLSENSOR"/>
</dbReference>
<dbReference type="InterPro" id="IPR003661">
    <property type="entry name" value="HisK_dim/P_dom"/>
</dbReference>
<evidence type="ECO:0000256" key="7">
    <source>
        <dbReference type="ARBA" id="ARBA00022840"/>
    </source>
</evidence>
<evidence type="ECO:0000259" key="11">
    <source>
        <dbReference type="PROSITE" id="PS50109"/>
    </source>
</evidence>
<keyword evidence="7" id="KW-0067">ATP-binding</keyword>
<evidence type="ECO:0000256" key="10">
    <source>
        <dbReference type="SAM" id="Phobius"/>
    </source>
</evidence>
<name>A0A0K1Q1A2_9BACT</name>
<keyword evidence="8" id="KW-0902">Two-component regulatory system</keyword>
<dbReference type="GO" id="GO:0000155">
    <property type="term" value="F:phosphorelay sensor kinase activity"/>
    <property type="evidence" value="ECO:0007669"/>
    <property type="project" value="InterPro"/>
</dbReference>
<feature type="transmembrane region" description="Helical" evidence="10">
    <location>
        <begin position="12"/>
        <end position="35"/>
    </location>
</feature>
<proteinExistence type="predicted"/>
<dbReference type="PANTHER" id="PTHR43065:SF10">
    <property type="entry name" value="PEROXIDE STRESS-ACTIVATED HISTIDINE KINASE MAK3"/>
    <property type="match status" value="1"/>
</dbReference>
<evidence type="ECO:0000313" key="12">
    <source>
        <dbReference type="EMBL" id="AKU99565.1"/>
    </source>
</evidence>
<dbReference type="EC" id="2.7.13.3" evidence="2"/>
<dbReference type="RefSeq" id="WP_146651002.1">
    <property type="nucleotide sequence ID" value="NZ_CP012333.1"/>
</dbReference>
<keyword evidence="10" id="KW-0812">Transmembrane</keyword>
<dbReference type="CDD" id="cd00082">
    <property type="entry name" value="HisKA"/>
    <property type="match status" value="1"/>
</dbReference>
<feature type="transmembrane region" description="Helical" evidence="10">
    <location>
        <begin position="86"/>
        <end position="116"/>
    </location>
</feature>
<dbReference type="AlphaFoldDB" id="A0A0K1Q1A2"/>
<feature type="transmembrane region" description="Helical" evidence="10">
    <location>
        <begin position="47"/>
        <end position="66"/>
    </location>
</feature>
<protein>
    <recommendedName>
        <fullName evidence="2">histidine kinase</fullName>
        <ecNumber evidence="2">2.7.13.3</ecNumber>
    </recommendedName>
</protein>
<dbReference type="InterPro" id="IPR036890">
    <property type="entry name" value="HATPase_C_sf"/>
</dbReference>
<dbReference type="Gene3D" id="3.30.565.10">
    <property type="entry name" value="Histidine kinase-like ATPase, C-terminal domain"/>
    <property type="match status" value="1"/>
</dbReference>
<evidence type="ECO:0000256" key="6">
    <source>
        <dbReference type="ARBA" id="ARBA00022777"/>
    </source>
</evidence>
<dbReference type="Proteomes" id="UP000064967">
    <property type="component" value="Chromosome"/>
</dbReference>
<sequence>MTEDDDRLANRLAWITGLRLLFLSLLLAATAFFYLRGALGRYPESQAIVFWSIGAAYALAAAYAIVLRQGRHLKRLAEAQIILDQMTWTAIVYVSGGATSGATSFYGLTCLVAAILVGLRGAAMAGIAGITFFLLMCASFALGWTQPPSDQADANYIVTWNGMAYPVLVNVLGIVVVTLLAGYLAERLRRAGGALVEANERALAAERLALLGRIAAGLAHEIRNPLGSISGSIELLREAPGLSSDDRRLCDIIHREAARLNHLVSDMMDLSKPRPPQPRNVDVGRLAREVVALASRSDRSGSGDVAVRYEGSSDAVWAHCDGAQMRQVLWNLVRNGVQASPAGSTVTISVAEVDGHVRMTVTDQGPGIAEEAIGKIFDAFYTTRQQGSGIGLAVVRRIMEDHAKYGARITVTNVLEKGAPASTADARPGARFEVSLARAEPGTTSDSILPDPYVMVPENRGSHGSRGP</sequence>
<feature type="transmembrane region" description="Helical" evidence="10">
    <location>
        <begin position="164"/>
        <end position="185"/>
    </location>
</feature>
<feature type="domain" description="Histidine kinase" evidence="11">
    <location>
        <begin position="217"/>
        <end position="440"/>
    </location>
</feature>
<keyword evidence="10" id="KW-0472">Membrane</keyword>